<dbReference type="SUPFAM" id="SSF56281">
    <property type="entry name" value="Metallo-hydrolase/oxidoreductase"/>
    <property type="match status" value="1"/>
</dbReference>
<dbReference type="SMART" id="SM00849">
    <property type="entry name" value="Lactamase_B"/>
    <property type="match status" value="1"/>
</dbReference>
<dbReference type="InterPro" id="IPR045761">
    <property type="entry name" value="ODP_dom"/>
</dbReference>
<gene>
    <name evidence="3" type="ORF">JJN12_02190</name>
</gene>
<dbReference type="PANTHER" id="PTHR43717:SF1">
    <property type="entry name" value="ANAEROBIC NITRIC OXIDE REDUCTASE FLAVORUBREDOXIN"/>
    <property type="match status" value="1"/>
</dbReference>
<dbReference type="PIRSF" id="PIRSF005243">
    <property type="entry name" value="ROO"/>
    <property type="match status" value="1"/>
</dbReference>
<proteinExistence type="inferred from homology"/>
<keyword evidence="4" id="KW-1185">Reference proteome</keyword>
<comment type="caution">
    <text evidence="3">The sequence shown here is derived from an EMBL/GenBank/DDBJ whole genome shotgun (WGS) entry which is preliminary data.</text>
</comment>
<name>A0ABS1IXH9_9FIRM</name>
<dbReference type="EMBL" id="JAEPRJ010000001">
    <property type="protein sequence ID" value="MBK5896596.1"/>
    <property type="molecule type" value="Genomic_DNA"/>
</dbReference>
<dbReference type="Proteomes" id="UP000604730">
    <property type="component" value="Unassembled WGS sequence"/>
</dbReference>
<dbReference type="Gene3D" id="3.40.50.360">
    <property type="match status" value="1"/>
</dbReference>
<feature type="domain" description="Flavodoxin-like" evidence="2">
    <location>
        <begin position="255"/>
        <end position="395"/>
    </location>
</feature>
<dbReference type="PROSITE" id="PS50902">
    <property type="entry name" value="FLAVODOXIN_LIKE"/>
    <property type="match status" value="1"/>
</dbReference>
<evidence type="ECO:0000256" key="1">
    <source>
        <dbReference type="ARBA" id="ARBA00007121"/>
    </source>
</evidence>
<dbReference type="InterPro" id="IPR016440">
    <property type="entry name" value="Rubredoxin-O_OxRdtase"/>
</dbReference>
<comment type="similarity">
    <text evidence="1">In the N-terminal section; belongs to the zinc metallo-hydrolase group 3 family.</text>
</comment>
<evidence type="ECO:0000313" key="3">
    <source>
        <dbReference type="EMBL" id="MBK5896596.1"/>
    </source>
</evidence>
<evidence type="ECO:0000259" key="2">
    <source>
        <dbReference type="PROSITE" id="PS50902"/>
    </source>
</evidence>
<dbReference type="InterPro" id="IPR036866">
    <property type="entry name" value="RibonucZ/Hydroxyglut_hydro"/>
</dbReference>
<dbReference type="Gene3D" id="3.60.15.10">
    <property type="entry name" value="Ribonuclease Z/Hydroxyacylglutathione hydrolase-like"/>
    <property type="match status" value="1"/>
</dbReference>
<dbReference type="PANTHER" id="PTHR43717">
    <property type="entry name" value="ANAEROBIC NITRIC OXIDE REDUCTASE FLAVORUBREDOXIN"/>
    <property type="match status" value="1"/>
</dbReference>
<reference evidence="3 4" key="1">
    <citation type="submission" date="2021-01" db="EMBL/GenBank/DDBJ databases">
        <title>Isolation and description of Catonella massiliensis sp. nov., a novel Catonella species, isolated from a stable periodontitis subject.</title>
        <authorList>
            <person name="Antezack A."/>
            <person name="Boxberger M."/>
            <person name="La Scola B."/>
            <person name="Monnet-Corti V."/>
        </authorList>
    </citation>
    <scope>NUCLEOTIDE SEQUENCE [LARGE SCALE GENOMIC DNA]</scope>
    <source>
        <strain evidence="3 4">Marseille-Q4567</strain>
    </source>
</reference>
<dbReference type="CDD" id="cd07709">
    <property type="entry name" value="flavodiiron_proteins_MBL-fold"/>
    <property type="match status" value="1"/>
</dbReference>
<dbReference type="InterPro" id="IPR029039">
    <property type="entry name" value="Flavoprotein-like_sf"/>
</dbReference>
<dbReference type="RefSeq" id="WP_208428158.1">
    <property type="nucleotide sequence ID" value="NZ_JAEPRJ010000001.1"/>
</dbReference>
<dbReference type="InterPro" id="IPR008254">
    <property type="entry name" value="Flavodoxin/NO_synth"/>
</dbReference>
<accession>A0ABS1IXH9</accession>
<organism evidence="3 4">
    <name type="scientific">Catonella massiliensis</name>
    <dbReference type="NCBI Taxonomy" id="2799636"/>
    <lineage>
        <taxon>Bacteria</taxon>
        <taxon>Bacillati</taxon>
        <taxon>Bacillota</taxon>
        <taxon>Clostridia</taxon>
        <taxon>Lachnospirales</taxon>
        <taxon>Lachnospiraceae</taxon>
        <taxon>Catonella</taxon>
    </lineage>
</organism>
<dbReference type="Pfam" id="PF19583">
    <property type="entry name" value="ODP"/>
    <property type="match status" value="1"/>
</dbReference>
<dbReference type="Pfam" id="PF00258">
    <property type="entry name" value="Flavodoxin_1"/>
    <property type="match status" value="1"/>
</dbReference>
<evidence type="ECO:0000313" key="4">
    <source>
        <dbReference type="Proteomes" id="UP000604730"/>
    </source>
</evidence>
<dbReference type="SUPFAM" id="SSF52218">
    <property type="entry name" value="Flavoproteins"/>
    <property type="match status" value="1"/>
</dbReference>
<dbReference type="InterPro" id="IPR001279">
    <property type="entry name" value="Metallo-B-lactamas"/>
</dbReference>
<protein>
    <submittedName>
        <fullName evidence="3">FprA family A-type flavoprotein</fullName>
    </submittedName>
</protein>
<sequence length="400" mass="45657">MKCTRQITDDLYYVGSSDRRITLFENCFPLSDGMAYNSYLLIDEKTVLFDTVDYAIGRQFIDNVTSLLDNRKLDYLVVHHMEPDHCSLITQLISLYPELKIVGNKKTAGLISQFYHVDMTEHFIFVNEGDTISTGKHNLKFIMAPMVHWPEVMLTYDETDKVLFSADAFGTFGALDGRIFNDELDYRNSFMDEARRYYANIVGKYGVQVQAVFKKLPAEIAYICSLHGPVWRKDIPFFLEKYQAWSTYTPEENGVFIAYASMYGNTELAAHLLSTKLAERGITNMKVVDVSAHHYSSHISDIFKYSVVVFASASYNMSVHPKMNELLTEMRELTVRNRAYAVIENGSWAPSAGKTIKATVDGLKDMRQIGETLTIKSAIMEEQEEKLDELARLIAEEVED</sequence>